<dbReference type="PANTHER" id="PTHR44688">
    <property type="entry name" value="DNA-BINDING TRANSCRIPTIONAL ACTIVATOR DEVR_DOSR"/>
    <property type="match status" value="1"/>
</dbReference>
<dbReference type="GO" id="GO:0006355">
    <property type="term" value="P:regulation of DNA-templated transcription"/>
    <property type="evidence" value="ECO:0007669"/>
    <property type="project" value="InterPro"/>
</dbReference>
<dbReference type="GO" id="GO:0003677">
    <property type="term" value="F:DNA binding"/>
    <property type="evidence" value="ECO:0007669"/>
    <property type="project" value="UniProtKB-KW"/>
</dbReference>
<dbReference type="InterPro" id="IPR000792">
    <property type="entry name" value="Tscrpt_reg_LuxR_C"/>
</dbReference>
<reference evidence="5 6" key="1">
    <citation type="submission" date="2019-09" db="EMBL/GenBank/DDBJ databases">
        <authorList>
            <person name="Chandra G."/>
            <person name="Truman W A."/>
        </authorList>
    </citation>
    <scope>NUCLEOTIDE SEQUENCE [LARGE SCALE GENOMIC DNA]</scope>
    <source>
        <strain evidence="5">PS918</strain>
    </source>
</reference>
<dbReference type="AlphaFoldDB" id="A0A5E7URN4"/>
<evidence type="ECO:0000313" key="6">
    <source>
        <dbReference type="Proteomes" id="UP000326611"/>
    </source>
</evidence>
<dbReference type="InterPro" id="IPR036693">
    <property type="entry name" value="TF_LuxR_autoind-bd_dom_sf"/>
</dbReference>
<protein>
    <submittedName>
        <fullName evidence="5">Transcriptional activator protein AnoR</fullName>
    </submittedName>
</protein>
<dbReference type="InterPro" id="IPR036388">
    <property type="entry name" value="WH-like_DNA-bd_sf"/>
</dbReference>
<evidence type="ECO:0000256" key="2">
    <source>
        <dbReference type="ARBA" id="ARBA00023125"/>
    </source>
</evidence>
<dbReference type="SMART" id="SM00421">
    <property type="entry name" value="HTH_LUXR"/>
    <property type="match status" value="1"/>
</dbReference>
<proteinExistence type="predicted"/>
<dbReference type="Gene3D" id="1.10.10.10">
    <property type="entry name" value="Winged helix-like DNA-binding domain superfamily/Winged helix DNA-binding domain"/>
    <property type="match status" value="1"/>
</dbReference>
<dbReference type="CDD" id="cd06170">
    <property type="entry name" value="LuxR_C_like"/>
    <property type="match status" value="1"/>
</dbReference>
<evidence type="ECO:0000256" key="1">
    <source>
        <dbReference type="ARBA" id="ARBA00023015"/>
    </source>
</evidence>
<dbReference type="Proteomes" id="UP000326611">
    <property type="component" value="Unassembled WGS sequence"/>
</dbReference>
<dbReference type="Pfam" id="PF00196">
    <property type="entry name" value="GerE"/>
    <property type="match status" value="1"/>
</dbReference>
<keyword evidence="1" id="KW-0805">Transcription regulation</keyword>
<keyword evidence="3" id="KW-0804">Transcription</keyword>
<dbReference type="InterPro" id="IPR005143">
    <property type="entry name" value="TF_LuxR_autoind-bd_dom"/>
</dbReference>
<dbReference type="SUPFAM" id="SSF75516">
    <property type="entry name" value="Pheromone-binding domain of LuxR-like quorum-sensing transcription factors"/>
    <property type="match status" value="1"/>
</dbReference>
<dbReference type="Gene3D" id="3.30.450.80">
    <property type="entry name" value="Transcription factor LuxR-like, autoinducer-binding domain"/>
    <property type="match status" value="1"/>
</dbReference>
<sequence>MMERWKELQLEQISATSEIESAYRTSLQFAKNIGFKFFAFSTTCPTKSENFHTSRFNNYPDAWNAEYAKNKLGTIDPIVAHCNQSTLPILWSEELFRNAPRLWESLEQQGLQHGWSQAVHDDQSGFCSIVSMARSHRQISAWELYENLGFSLFIGHHLHHLLMQTLPKVPAKSSSPHLSPREIDVLKLAADGKTAYESARILNLSARTVNFHIQEVIRKFGVNNKVSAVIAAAKAGLLSSTLMR</sequence>
<accession>A0A5E7URN4</accession>
<dbReference type="SUPFAM" id="SSF46894">
    <property type="entry name" value="C-terminal effector domain of the bipartite response regulators"/>
    <property type="match status" value="1"/>
</dbReference>
<dbReference type="InterPro" id="IPR016032">
    <property type="entry name" value="Sig_transdc_resp-reg_C-effctor"/>
</dbReference>
<name>A0A5E7URN4_PSEFL</name>
<evidence type="ECO:0000259" key="4">
    <source>
        <dbReference type="PROSITE" id="PS50043"/>
    </source>
</evidence>
<dbReference type="Pfam" id="PF03472">
    <property type="entry name" value="Autoind_bind"/>
    <property type="match status" value="1"/>
</dbReference>
<dbReference type="PROSITE" id="PS50043">
    <property type="entry name" value="HTH_LUXR_2"/>
    <property type="match status" value="1"/>
</dbReference>
<evidence type="ECO:0000256" key="3">
    <source>
        <dbReference type="ARBA" id="ARBA00023163"/>
    </source>
</evidence>
<keyword evidence="2" id="KW-0238">DNA-binding</keyword>
<evidence type="ECO:0000313" key="5">
    <source>
        <dbReference type="EMBL" id="VVQ13159.1"/>
    </source>
</evidence>
<dbReference type="PRINTS" id="PR00038">
    <property type="entry name" value="HTHLUXR"/>
</dbReference>
<feature type="domain" description="HTH luxR-type" evidence="4">
    <location>
        <begin position="171"/>
        <end position="236"/>
    </location>
</feature>
<dbReference type="EMBL" id="CABVIY010000009">
    <property type="protein sequence ID" value="VVQ13159.1"/>
    <property type="molecule type" value="Genomic_DNA"/>
</dbReference>
<gene>
    <name evidence="5" type="primary">anoR</name>
    <name evidence="5" type="ORF">PS918_05561</name>
</gene>
<organism evidence="5 6">
    <name type="scientific">Pseudomonas fluorescens</name>
    <dbReference type="NCBI Taxonomy" id="294"/>
    <lineage>
        <taxon>Bacteria</taxon>
        <taxon>Pseudomonadati</taxon>
        <taxon>Pseudomonadota</taxon>
        <taxon>Gammaproteobacteria</taxon>
        <taxon>Pseudomonadales</taxon>
        <taxon>Pseudomonadaceae</taxon>
        <taxon>Pseudomonas</taxon>
    </lineage>
</organism>
<dbReference type="PANTHER" id="PTHR44688:SF16">
    <property type="entry name" value="DNA-BINDING TRANSCRIPTIONAL ACTIVATOR DEVR_DOSR"/>
    <property type="match status" value="1"/>
</dbReference>